<dbReference type="InParanoid" id="B9REN4"/>
<gene>
    <name evidence="3" type="ORF">RCOM_1776720</name>
</gene>
<sequence>MGDSDGGEEWGGAGGGGREREWKERVGRGREGEERKRGKWRGLLLLATNGVCSYLLPLAMNFLPVAR</sequence>
<proteinExistence type="predicted"/>
<dbReference type="EMBL" id="EQ973776">
    <property type="protein sequence ID" value="EEF50237.1"/>
    <property type="molecule type" value="Genomic_DNA"/>
</dbReference>
<evidence type="ECO:0000313" key="3">
    <source>
        <dbReference type="EMBL" id="EEF50237.1"/>
    </source>
</evidence>
<keyword evidence="2" id="KW-0472">Membrane</keyword>
<feature type="compositionally biased region" description="Basic and acidic residues" evidence="1">
    <location>
        <begin position="17"/>
        <end position="36"/>
    </location>
</feature>
<name>B9REN4_RICCO</name>
<feature type="region of interest" description="Disordered" evidence="1">
    <location>
        <begin position="1"/>
        <end position="36"/>
    </location>
</feature>
<accession>B9REN4</accession>
<evidence type="ECO:0000256" key="1">
    <source>
        <dbReference type="SAM" id="MobiDB-lite"/>
    </source>
</evidence>
<dbReference type="AlphaFoldDB" id="B9REN4"/>
<dbReference type="Proteomes" id="UP000008311">
    <property type="component" value="Unassembled WGS sequence"/>
</dbReference>
<organism evidence="3 4">
    <name type="scientific">Ricinus communis</name>
    <name type="common">Castor bean</name>
    <dbReference type="NCBI Taxonomy" id="3988"/>
    <lineage>
        <taxon>Eukaryota</taxon>
        <taxon>Viridiplantae</taxon>
        <taxon>Streptophyta</taxon>
        <taxon>Embryophyta</taxon>
        <taxon>Tracheophyta</taxon>
        <taxon>Spermatophyta</taxon>
        <taxon>Magnoliopsida</taxon>
        <taxon>eudicotyledons</taxon>
        <taxon>Gunneridae</taxon>
        <taxon>Pentapetalae</taxon>
        <taxon>rosids</taxon>
        <taxon>fabids</taxon>
        <taxon>Malpighiales</taxon>
        <taxon>Euphorbiaceae</taxon>
        <taxon>Acalyphoideae</taxon>
        <taxon>Acalypheae</taxon>
        <taxon>Ricinus</taxon>
    </lineage>
</organism>
<keyword evidence="4" id="KW-1185">Reference proteome</keyword>
<evidence type="ECO:0000256" key="2">
    <source>
        <dbReference type="SAM" id="Phobius"/>
    </source>
</evidence>
<feature type="transmembrane region" description="Helical" evidence="2">
    <location>
        <begin position="43"/>
        <end position="63"/>
    </location>
</feature>
<evidence type="ECO:0000313" key="4">
    <source>
        <dbReference type="Proteomes" id="UP000008311"/>
    </source>
</evidence>
<protein>
    <submittedName>
        <fullName evidence="3">Uncharacterized protein</fullName>
    </submittedName>
</protein>
<keyword evidence="2" id="KW-1133">Transmembrane helix</keyword>
<keyword evidence="2" id="KW-0812">Transmembrane</keyword>
<reference evidence="4" key="1">
    <citation type="journal article" date="2010" name="Nat. Biotechnol.">
        <title>Draft genome sequence of the oilseed species Ricinus communis.</title>
        <authorList>
            <person name="Chan A.P."/>
            <person name="Crabtree J."/>
            <person name="Zhao Q."/>
            <person name="Lorenzi H."/>
            <person name="Orvis J."/>
            <person name="Puiu D."/>
            <person name="Melake-Berhan A."/>
            <person name="Jones K.M."/>
            <person name="Redman J."/>
            <person name="Chen G."/>
            <person name="Cahoon E.B."/>
            <person name="Gedil M."/>
            <person name="Stanke M."/>
            <person name="Haas B.J."/>
            <person name="Wortman J.R."/>
            <person name="Fraser-Liggett C.M."/>
            <person name="Ravel J."/>
            <person name="Rabinowicz P.D."/>
        </authorList>
    </citation>
    <scope>NUCLEOTIDE SEQUENCE [LARGE SCALE GENOMIC DNA]</scope>
    <source>
        <strain evidence="4">cv. Hale</strain>
    </source>
</reference>